<organism evidence="3 4">
    <name type="scientific">Mesorhizobium delmotii</name>
    <dbReference type="NCBI Taxonomy" id="1631247"/>
    <lineage>
        <taxon>Bacteria</taxon>
        <taxon>Pseudomonadati</taxon>
        <taxon>Pseudomonadota</taxon>
        <taxon>Alphaproteobacteria</taxon>
        <taxon>Hyphomicrobiales</taxon>
        <taxon>Phyllobacteriaceae</taxon>
        <taxon>Mesorhizobium</taxon>
    </lineage>
</organism>
<evidence type="ECO:0000313" key="4">
    <source>
        <dbReference type="Proteomes" id="UP000245698"/>
    </source>
</evidence>
<feature type="domain" description="Plasmid replication protein C C-terminal" evidence="2">
    <location>
        <begin position="298"/>
        <end position="397"/>
    </location>
</feature>
<accession>A0A2P9AR30</accession>
<name>A0A2P9AR30_9HYPH</name>
<sequence>MKAKEEMETGIATTPFGRRPMSLAMLAAQNESREIPKGRVVDKWQIYRNLCEGKSIVGIGDRALAVLNALLSFYPDSELSDENGLIVFPSNAQLSLRAHGMPDSTLRRNLAELVDCGLVIRRDSPNGKRYARKGRGGEIEEAFGFSLAPLLARAQEFEAAAERVRADNRALRLMRERITLHRRDIQKLVEAAVEEDVPGDWGSLWRRFRAIVETIPRRARIAELEPIVADLAALRDDVDKLLEIHMESTNPSANESQNERQQSDSNTDSIFEFEPALEKSGSAAEPRTRTAEAPKTYPLGLVLKACPEIADYAVDGIGNWRDFMITAAQLRGYLGVSPSAYEDACHVMGQEIAAVVIACILQRAQHIESAGGYLRVLTEKARAGEFSVGPMLMAALRANGATAKMTG</sequence>
<dbReference type="NCBIfam" id="NF010396">
    <property type="entry name" value="PRK13824.1"/>
    <property type="match status" value="1"/>
</dbReference>
<dbReference type="InterPro" id="IPR047611">
    <property type="entry name" value="RepABC_RepC"/>
</dbReference>
<dbReference type="Pfam" id="PF03428">
    <property type="entry name" value="RP-C"/>
    <property type="match status" value="1"/>
</dbReference>
<evidence type="ECO:0000259" key="2">
    <source>
        <dbReference type="Pfam" id="PF11800"/>
    </source>
</evidence>
<dbReference type="InterPro" id="IPR021760">
    <property type="entry name" value="RepC_C"/>
</dbReference>
<reference evidence="4" key="1">
    <citation type="submission" date="2016-12" db="EMBL/GenBank/DDBJ databases">
        <authorList>
            <person name="Brunel B."/>
        </authorList>
    </citation>
    <scope>NUCLEOTIDE SEQUENCE [LARGE SCALE GENOMIC DNA]</scope>
</reference>
<dbReference type="InterPro" id="IPR005090">
    <property type="entry name" value="RepC_N"/>
</dbReference>
<proteinExistence type="predicted"/>
<feature type="domain" description="Plasmid replication protein C N-terminal" evidence="1">
    <location>
        <begin position="19"/>
        <end position="192"/>
    </location>
</feature>
<dbReference type="Pfam" id="PF11800">
    <property type="entry name" value="RP-C_C"/>
    <property type="match status" value="1"/>
</dbReference>
<evidence type="ECO:0000259" key="1">
    <source>
        <dbReference type="Pfam" id="PF03428"/>
    </source>
</evidence>
<dbReference type="EMBL" id="FUIG01000044">
    <property type="protein sequence ID" value="SJM33622.1"/>
    <property type="molecule type" value="Genomic_DNA"/>
</dbReference>
<gene>
    <name evidence="3" type="ORF">BQ8482_360023</name>
</gene>
<dbReference type="Proteomes" id="UP000245698">
    <property type="component" value="Unassembled WGS sequence"/>
</dbReference>
<protein>
    <submittedName>
        <fullName evidence="3">Putative replication protein C</fullName>
    </submittedName>
</protein>
<dbReference type="NCBIfam" id="NF040974">
    <property type="entry name" value="RepABC_RepC"/>
    <property type="match status" value="1"/>
</dbReference>
<keyword evidence="4" id="KW-1185">Reference proteome</keyword>
<dbReference type="AlphaFoldDB" id="A0A2P9AR30"/>
<evidence type="ECO:0000313" key="3">
    <source>
        <dbReference type="EMBL" id="SJM33622.1"/>
    </source>
</evidence>